<keyword evidence="4 5" id="KW-0012">Acyltransferase</keyword>
<evidence type="ECO:0000313" key="6">
    <source>
        <dbReference type="EMBL" id="KAB6086855.1"/>
    </source>
</evidence>
<dbReference type="PIRSF" id="PIRSF000441">
    <property type="entry name" value="CysE"/>
    <property type="match status" value="1"/>
</dbReference>
<dbReference type="InterPro" id="IPR045304">
    <property type="entry name" value="LbH_SAT"/>
</dbReference>
<dbReference type="Pfam" id="PF00132">
    <property type="entry name" value="Hexapep"/>
    <property type="match status" value="1"/>
</dbReference>
<reference evidence="6 7" key="1">
    <citation type="journal article" date="2019" name="Nat. Med.">
        <title>A library of human gut bacterial isolates paired with longitudinal multiomics data enables mechanistic microbiome research.</title>
        <authorList>
            <person name="Poyet M."/>
            <person name="Groussin M."/>
            <person name="Gibbons S.M."/>
            <person name="Avila-Pacheco J."/>
            <person name="Jiang X."/>
            <person name="Kearney S.M."/>
            <person name="Perrotta A.R."/>
            <person name="Berdy B."/>
            <person name="Zhao S."/>
            <person name="Lieberman T.D."/>
            <person name="Swanson P.K."/>
            <person name="Smith M."/>
            <person name="Roesemann S."/>
            <person name="Alexander J.E."/>
            <person name="Rich S.A."/>
            <person name="Livny J."/>
            <person name="Vlamakis H."/>
            <person name="Clish C."/>
            <person name="Bullock K."/>
            <person name="Deik A."/>
            <person name="Scott J."/>
            <person name="Pierce K.A."/>
            <person name="Xavier R.J."/>
            <person name="Alm E.J."/>
        </authorList>
    </citation>
    <scope>NUCLEOTIDE SEQUENCE [LARGE SCALE GENOMIC DNA]</scope>
    <source>
        <strain evidence="6 7">BIOML-A73</strain>
    </source>
</reference>
<comment type="similarity">
    <text evidence="1 5">Belongs to the transferase hexapeptide repeat family.</text>
</comment>
<dbReference type="GO" id="GO:0009001">
    <property type="term" value="F:serine O-acetyltransferase activity"/>
    <property type="evidence" value="ECO:0007669"/>
    <property type="project" value="UniProtKB-EC"/>
</dbReference>
<organism evidence="6 7">
    <name type="scientific">Bacteroides xylanisolvens</name>
    <dbReference type="NCBI Taxonomy" id="371601"/>
    <lineage>
        <taxon>Bacteria</taxon>
        <taxon>Pseudomonadati</taxon>
        <taxon>Bacteroidota</taxon>
        <taxon>Bacteroidia</taxon>
        <taxon>Bacteroidales</taxon>
        <taxon>Bacteroidaceae</taxon>
        <taxon>Bacteroides</taxon>
    </lineage>
</organism>
<evidence type="ECO:0000313" key="7">
    <source>
        <dbReference type="Proteomes" id="UP000474077"/>
    </source>
</evidence>
<proteinExistence type="inferred from homology"/>
<evidence type="ECO:0000256" key="2">
    <source>
        <dbReference type="ARBA" id="ARBA00022679"/>
    </source>
</evidence>
<dbReference type="EC" id="2.3.1.30" evidence="5"/>
<dbReference type="PANTHER" id="PTHR42811">
    <property type="entry name" value="SERINE ACETYLTRANSFERASE"/>
    <property type="match status" value="1"/>
</dbReference>
<gene>
    <name evidence="6" type="ORF">GA560_01330</name>
</gene>
<dbReference type="GO" id="GO:0006535">
    <property type="term" value="P:cysteine biosynthetic process from serine"/>
    <property type="evidence" value="ECO:0007669"/>
    <property type="project" value="InterPro"/>
</dbReference>
<evidence type="ECO:0000256" key="5">
    <source>
        <dbReference type="PIRNR" id="PIRNR000441"/>
    </source>
</evidence>
<protein>
    <recommendedName>
        <fullName evidence="5">Serine acetyltransferase</fullName>
        <ecNumber evidence="5">2.3.1.30</ecNumber>
    </recommendedName>
</protein>
<evidence type="ECO:0000256" key="3">
    <source>
        <dbReference type="ARBA" id="ARBA00022737"/>
    </source>
</evidence>
<dbReference type="GO" id="GO:0005737">
    <property type="term" value="C:cytoplasm"/>
    <property type="evidence" value="ECO:0007669"/>
    <property type="project" value="InterPro"/>
</dbReference>
<dbReference type="Gene3D" id="2.160.10.10">
    <property type="entry name" value="Hexapeptide repeat proteins"/>
    <property type="match status" value="1"/>
</dbReference>
<dbReference type="InterPro" id="IPR011004">
    <property type="entry name" value="Trimer_LpxA-like_sf"/>
</dbReference>
<dbReference type="SUPFAM" id="SSF51161">
    <property type="entry name" value="Trimeric LpxA-like enzymes"/>
    <property type="match status" value="1"/>
</dbReference>
<dbReference type="InterPro" id="IPR005881">
    <property type="entry name" value="Ser_O-AcTrfase"/>
</dbReference>
<keyword evidence="3" id="KW-0677">Repeat</keyword>
<dbReference type="InterPro" id="IPR018357">
    <property type="entry name" value="Hexapep_transf_CS"/>
</dbReference>
<keyword evidence="2 5" id="KW-0808">Transferase</keyword>
<dbReference type="PROSITE" id="PS00101">
    <property type="entry name" value="HEXAPEP_TRANSFERASES"/>
    <property type="match status" value="1"/>
</dbReference>
<dbReference type="AlphaFoldDB" id="A0A4Q5DMS9"/>
<dbReference type="EMBL" id="WDER01000002">
    <property type="protein sequence ID" value="KAB6086855.1"/>
    <property type="molecule type" value="Genomic_DNA"/>
</dbReference>
<evidence type="ECO:0000256" key="4">
    <source>
        <dbReference type="ARBA" id="ARBA00023315"/>
    </source>
</evidence>
<evidence type="ECO:0000256" key="1">
    <source>
        <dbReference type="ARBA" id="ARBA00007274"/>
    </source>
</evidence>
<sequence length="173" mass="19676">MNWLNIYKEDLIRYNGHCNVFIRIWLFLYRKCCYENSSIFKVFYKIAFRLWSDRRGLEISTANPIGGGIYLGHAYNITINPNTRIGRNCNIHKGVVIGQENRGVRKGVPTIGNEVWIGINAAIVGNITIGDDVLIAPNTYVNRDIPSHSVVYGNPCIIKHRDCATEDYVSNKI</sequence>
<accession>A0A4Q5DMS9</accession>
<dbReference type="InterPro" id="IPR001451">
    <property type="entry name" value="Hexapep"/>
</dbReference>
<name>A0A4Q5DMS9_9BACE</name>
<dbReference type="RefSeq" id="WP_083444201.1">
    <property type="nucleotide sequence ID" value="NZ_JAOPEM010000028.1"/>
</dbReference>
<dbReference type="CDD" id="cd03354">
    <property type="entry name" value="LbH_SAT"/>
    <property type="match status" value="1"/>
</dbReference>
<dbReference type="Proteomes" id="UP000474077">
    <property type="component" value="Unassembled WGS sequence"/>
</dbReference>
<comment type="caution">
    <text evidence="6">The sequence shown here is derived from an EMBL/GenBank/DDBJ whole genome shotgun (WGS) entry which is preliminary data.</text>
</comment>
<comment type="catalytic activity">
    <reaction evidence="5">
        <text>L-serine + acetyl-CoA = O-acetyl-L-serine + CoA</text>
        <dbReference type="Rhea" id="RHEA:24560"/>
        <dbReference type="ChEBI" id="CHEBI:33384"/>
        <dbReference type="ChEBI" id="CHEBI:57287"/>
        <dbReference type="ChEBI" id="CHEBI:57288"/>
        <dbReference type="ChEBI" id="CHEBI:58340"/>
        <dbReference type="EC" id="2.3.1.30"/>
    </reaction>
</comment>